<dbReference type="InterPro" id="IPR011108">
    <property type="entry name" value="RMMBL"/>
</dbReference>
<evidence type="ECO:0000259" key="3">
    <source>
        <dbReference type="SMART" id="SM01027"/>
    </source>
</evidence>
<proteinExistence type="predicted"/>
<dbReference type="CDD" id="cd16295">
    <property type="entry name" value="TTHA0252-CPSF-like_MBL-fold"/>
    <property type="match status" value="1"/>
</dbReference>
<evidence type="ECO:0000313" key="4">
    <source>
        <dbReference type="EMBL" id="PIR46373.1"/>
    </source>
</evidence>
<reference evidence="4 5" key="1">
    <citation type="submission" date="2017-09" db="EMBL/GenBank/DDBJ databases">
        <title>Depth-based differentiation of microbial function through sediment-hosted aquifers and enrichment of novel symbionts in the deep terrestrial subsurface.</title>
        <authorList>
            <person name="Probst A.J."/>
            <person name="Ladd B."/>
            <person name="Jarett J.K."/>
            <person name="Geller-Mcgrath D.E."/>
            <person name="Sieber C.M."/>
            <person name="Emerson J.B."/>
            <person name="Anantharaman K."/>
            <person name="Thomas B.C."/>
            <person name="Malmstrom R."/>
            <person name="Stieglmeier M."/>
            <person name="Klingl A."/>
            <person name="Woyke T."/>
            <person name="Ryan C.M."/>
            <person name="Banfield J.F."/>
        </authorList>
    </citation>
    <scope>NUCLEOTIDE SEQUENCE [LARGE SCALE GENOMIC DNA]</scope>
    <source>
        <strain evidence="4">CG10_big_fil_rev_8_21_14_0_10_49_38</strain>
    </source>
</reference>
<dbReference type="GO" id="GO:0016787">
    <property type="term" value="F:hydrolase activity"/>
    <property type="evidence" value="ECO:0007669"/>
    <property type="project" value="UniProtKB-KW"/>
</dbReference>
<evidence type="ECO:0000313" key="5">
    <source>
        <dbReference type="Proteomes" id="UP000230431"/>
    </source>
</evidence>
<accession>A0A2H0RIQ6</accession>
<dbReference type="Proteomes" id="UP000230431">
    <property type="component" value="Unassembled WGS sequence"/>
</dbReference>
<dbReference type="PANTHER" id="PTHR11203">
    <property type="entry name" value="CLEAVAGE AND POLYADENYLATION SPECIFICITY FACTOR FAMILY MEMBER"/>
    <property type="match status" value="1"/>
</dbReference>
<organism evidence="4 5">
    <name type="scientific">Candidatus Vogelbacteria bacterium CG10_big_fil_rev_8_21_14_0_10_49_38</name>
    <dbReference type="NCBI Taxonomy" id="1975043"/>
    <lineage>
        <taxon>Bacteria</taxon>
        <taxon>Candidatus Vogeliibacteriota</taxon>
    </lineage>
</organism>
<dbReference type="PANTHER" id="PTHR11203:SF37">
    <property type="entry name" value="INTEGRATOR COMPLEX SUBUNIT 11"/>
    <property type="match status" value="1"/>
</dbReference>
<dbReference type="Pfam" id="PF16661">
    <property type="entry name" value="Lactamase_B_6"/>
    <property type="match status" value="1"/>
</dbReference>
<sequence>MATKKSSITFCGGAGEVTGANFLFSDGPSGLRILVDCGLFQDDRSSGANNQTPWFYDPKTIDYLFVTHAHLDHVGRIPQLVRDGFRGAIYSTPPTKEIAEISLRDSLNLYRKENQTDEVLFDEKDIKQALSQWRLVEYGETVNLQEGLRVTAQDAGHILGSAMFEFARGDAKAVFTGDLGNSPSPLLPDTVAVIDANYLVMESVYGDRNHEDRSERRNLLEDAIEDTIQSGGTLMIPAFSIERTQEILFEIENMMEQSRIPLVPVFLDSPMGIGVTGVYKKYASYFKESVRDQIATGNSIFHFPQLHETLTTDESKRIFQANPKKIIIAGSGMSTGGRILHHEKRYLPDPKSALLLVGYQQVGSLGRLLQDGARSVKIMGEEVPVRAKILKISGYSSHKDSDNLLLFVDATKSTIKRVYLAMGEPKAAMFLAQRLRDYLGVDARVPKLGEEALIDL</sequence>
<dbReference type="EMBL" id="PCYK01000003">
    <property type="protein sequence ID" value="PIR46373.1"/>
    <property type="molecule type" value="Genomic_DNA"/>
</dbReference>
<keyword evidence="1 4" id="KW-0378">Hydrolase</keyword>
<dbReference type="SMART" id="SM00849">
    <property type="entry name" value="Lactamase_B"/>
    <property type="match status" value="1"/>
</dbReference>
<dbReference type="GO" id="GO:0004521">
    <property type="term" value="F:RNA endonuclease activity"/>
    <property type="evidence" value="ECO:0007669"/>
    <property type="project" value="TreeGrafter"/>
</dbReference>
<dbReference type="Pfam" id="PF10996">
    <property type="entry name" value="Beta-Casp"/>
    <property type="match status" value="1"/>
</dbReference>
<dbReference type="InterPro" id="IPR001279">
    <property type="entry name" value="Metallo-B-lactamas"/>
</dbReference>
<gene>
    <name evidence="4" type="ORF">COV08_00370</name>
</gene>
<evidence type="ECO:0000256" key="1">
    <source>
        <dbReference type="ARBA" id="ARBA00022801"/>
    </source>
</evidence>
<dbReference type="InterPro" id="IPR036866">
    <property type="entry name" value="RibonucZ/Hydroxyglut_hydro"/>
</dbReference>
<dbReference type="Gene3D" id="3.60.15.10">
    <property type="entry name" value="Ribonuclease Z/Hydroxyacylglutathione hydrolase-like"/>
    <property type="match status" value="1"/>
</dbReference>
<dbReference type="Pfam" id="PF07521">
    <property type="entry name" value="RMMBL"/>
    <property type="match status" value="1"/>
</dbReference>
<protein>
    <submittedName>
        <fullName evidence="4">MBL fold hydrolase</fullName>
    </submittedName>
</protein>
<feature type="domain" description="Metallo-beta-lactamase" evidence="2">
    <location>
        <begin position="18"/>
        <end position="232"/>
    </location>
</feature>
<dbReference type="SUPFAM" id="SSF56281">
    <property type="entry name" value="Metallo-hydrolase/oxidoreductase"/>
    <property type="match status" value="1"/>
</dbReference>
<dbReference type="InterPro" id="IPR050698">
    <property type="entry name" value="MBL"/>
</dbReference>
<dbReference type="InterPro" id="IPR022712">
    <property type="entry name" value="Beta_Casp"/>
</dbReference>
<dbReference type="SMART" id="SM01027">
    <property type="entry name" value="Beta-Casp"/>
    <property type="match status" value="1"/>
</dbReference>
<dbReference type="Gene3D" id="3.40.50.10890">
    <property type="match status" value="1"/>
</dbReference>
<feature type="domain" description="Beta-Casp" evidence="3">
    <location>
        <begin position="244"/>
        <end position="369"/>
    </location>
</feature>
<comment type="caution">
    <text evidence="4">The sequence shown here is derived from an EMBL/GenBank/DDBJ whole genome shotgun (WGS) entry which is preliminary data.</text>
</comment>
<name>A0A2H0RIQ6_9BACT</name>
<dbReference type="AlphaFoldDB" id="A0A2H0RIQ6"/>
<evidence type="ECO:0000259" key="2">
    <source>
        <dbReference type="SMART" id="SM00849"/>
    </source>
</evidence>